<evidence type="ECO:0000313" key="1">
    <source>
        <dbReference type="EMBL" id="UUY52772.1"/>
    </source>
</evidence>
<reference evidence="1" key="1">
    <citation type="submission" date="2022-08" db="EMBL/GenBank/DDBJ databases">
        <authorList>
            <person name="Tian L."/>
        </authorList>
    </citation>
    <scope>NUCLEOTIDE SEQUENCE</scope>
    <source>
        <strain evidence="1">CM253</strain>
        <plasmid evidence="1">pshk1</plasmid>
    </source>
</reference>
<sequence>MRVADVGAELKGEIRVRGDPAGLWPYPKHVIVTAGTGSWSVPVFCCS</sequence>
<proteinExistence type="predicted"/>
<protein>
    <submittedName>
        <fullName evidence="1">Uncharacterized protein</fullName>
    </submittedName>
</protein>
<keyword evidence="1" id="KW-0614">Plasmid</keyword>
<dbReference type="Proteomes" id="UP001057738">
    <property type="component" value="Plasmid pshk1"/>
</dbReference>
<accession>A0ABY5Q9C1</accession>
<name>A0ABY5Q9C1_9ACTN</name>
<gene>
    <name evidence="1" type="ORF">NRK68_36570</name>
</gene>
<evidence type="ECO:0000313" key="2">
    <source>
        <dbReference type="Proteomes" id="UP001057738"/>
    </source>
</evidence>
<geneLocation type="plasmid" evidence="1 2">
    <name>pshk1</name>
</geneLocation>
<dbReference type="RefSeq" id="WP_257858471.1">
    <property type="nucleotide sequence ID" value="NZ_CP102517.1"/>
</dbReference>
<dbReference type="EMBL" id="CP102517">
    <property type="protein sequence ID" value="UUY52772.1"/>
    <property type="molecule type" value="Genomic_DNA"/>
</dbReference>
<dbReference type="GeneID" id="95579053"/>
<organism evidence="1 2">
    <name type="scientific">Streptomyces yangpuensis</name>
    <dbReference type="NCBI Taxonomy" id="1648182"/>
    <lineage>
        <taxon>Bacteria</taxon>
        <taxon>Bacillati</taxon>
        <taxon>Actinomycetota</taxon>
        <taxon>Actinomycetes</taxon>
        <taxon>Kitasatosporales</taxon>
        <taxon>Streptomycetaceae</taxon>
        <taxon>Streptomyces</taxon>
    </lineage>
</organism>
<keyword evidence="2" id="KW-1185">Reference proteome</keyword>